<evidence type="ECO:0000313" key="1">
    <source>
        <dbReference type="EMBL" id="SFV68652.1"/>
    </source>
</evidence>
<sequence>MANEVTKTEQKSTLGLVKFDELTKDKQKKQQEELGLTLTDKALIHQGVLNLYNEFVRAKNDKMATAVTYNVWLDIVDSFKDKIPLNIQHAWRNKANRRATTFLHQEDNFILAFKDLKVTSLENASVTTQRMILTDIVVKEMFKLTGIGGNWTPSKTPITYLAYYKAFSFQELGLNHKMKISEMNNVQLQHFLKT</sequence>
<organism evidence="1">
    <name type="scientific">hydrothermal vent metagenome</name>
    <dbReference type="NCBI Taxonomy" id="652676"/>
    <lineage>
        <taxon>unclassified sequences</taxon>
        <taxon>metagenomes</taxon>
        <taxon>ecological metagenomes</taxon>
    </lineage>
</organism>
<proteinExistence type="predicted"/>
<name>A0A1W1CSH8_9ZZZZ</name>
<accession>A0A1W1CSH8</accession>
<dbReference type="EMBL" id="FPHN01000254">
    <property type="protein sequence ID" value="SFV68652.1"/>
    <property type="molecule type" value="Genomic_DNA"/>
</dbReference>
<dbReference type="AlphaFoldDB" id="A0A1W1CSH8"/>
<reference evidence="1" key="1">
    <citation type="submission" date="2016-10" db="EMBL/GenBank/DDBJ databases">
        <authorList>
            <person name="de Groot N.N."/>
        </authorList>
    </citation>
    <scope>NUCLEOTIDE SEQUENCE</scope>
</reference>
<protein>
    <submittedName>
        <fullName evidence="1">Uncharacterized protein</fullName>
    </submittedName>
</protein>
<gene>
    <name evidence="1" type="ORF">MNB_SV-14-1737</name>
</gene>